<protein>
    <submittedName>
        <fullName evidence="2">SDR family oxidoreductase</fullName>
    </submittedName>
</protein>
<evidence type="ECO:0000259" key="1">
    <source>
        <dbReference type="Pfam" id="PF13460"/>
    </source>
</evidence>
<dbReference type="InterPro" id="IPR016040">
    <property type="entry name" value="NAD(P)-bd_dom"/>
</dbReference>
<accession>A0ABW4BEI5</accession>
<comment type="caution">
    <text evidence="2">The sequence shown here is derived from an EMBL/GenBank/DDBJ whole genome shotgun (WGS) entry which is preliminary data.</text>
</comment>
<dbReference type="Proteomes" id="UP001597199">
    <property type="component" value="Unassembled WGS sequence"/>
</dbReference>
<dbReference type="Gene3D" id="3.40.50.720">
    <property type="entry name" value="NAD(P)-binding Rossmann-like Domain"/>
    <property type="match status" value="1"/>
</dbReference>
<gene>
    <name evidence="2" type="ORF">ACFQ41_03110</name>
</gene>
<reference evidence="3" key="1">
    <citation type="journal article" date="2019" name="Int. J. Syst. Evol. Microbiol.">
        <title>The Global Catalogue of Microorganisms (GCM) 10K type strain sequencing project: providing services to taxonomists for standard genome sequencing and annotation.</title>
        <authorList>
            <consortium name="The Broad Institute Genomics Platform"/>
            <consortium name="The Broad Institute Genome Sequencing Center for Infectious Disease"/>
            <person name="Wu L."/>
            <person name="Ma J."/>
        </authorList>
    </citation>
    <scope>NUCLEOTIDE SEQUENCE [LARGE SCALE GENOMIC DNA]</scope>
    <source>
        <strain evidence="3">CCM 9110</strain>
    </source>
</reference>
<feature type="domain" description="NAD(P)-binding" evidence="1">
    <location>
        <begin position="7"/>
        <end position="185"/>
    </location>
</feature>
<name>A0ABW4BEI5_9LACO</name>
<dbReference type="RefSeq" id="WP_204117845.1">
    <property type="nucleotide sequence ID" value="NZ_BOLV01000001.1"/>
</dbReference>
<dbReference type="Pfam" id="PF13460">
    <property type="entry name" value="NAD_binding_10"/>
    <property type="match status" value="1"/>
</dbReference>
<dbReference type="EMBL" id="JBHTOA010000016">
    <property type="protein sequence ID" value="MFD1398293.1"/>
    <property type="molecule type" value="Genomic_DNA"/>
</dbReference>
<dbReference type="SUPFAM" id="SSF51735">
    <property type="entry name" value="NAD(P)-binding Rossmann-fold domains"/>
    <property type="match status" value="1"/>
</dbReference>
<proteinExistence type="predicted"/>
<evidence type="ECO:0000313" key="3">
    <source>
        <dbReference type="Proteomes" id="UP001597199"/>
    </source>
</evidence>
<organism evidence="2 3">
    <name type="scientific">Lacticaseibacillus suilingensis</name>
    <dbReference type="NCBI Taxonomy" id="2799577"/>
    <lineage>
        <taxon>Bacteria</taxon>
        <taxon>Bacillati</taxon>
        <taxon>Bacillota</taxon>
        <taxon>Bacilli</taxon>
        <taxon>Lactobacillales</taxon>
        <taxon>Lactobacillaceae</taxon>
        <taxon>Lacticaseibacillus</taxon>
    </lineage>
</organism>
<sequence>MKVFVVGAHGQVGQLIVETLLTNDCEVMGGYRDPASQAPAASSAFTPVAFDLNQPIDELAAAMTGADAVIFAAGSAGKSLLAIDLDGAVKTMAAAQQAGVTRFIQLSTINAELRDQWPDVLHDYYIAKFYADEWLRTRTMLDWVIVQPVALTNAAGTGKITLQPAANGTISRQDVATVLVEAVTSELHRETIKIASGTVPIAQAF</sequence>
<dbReference type="InterPro" id="IPR036291">
    <property type="entry name" value="NAD(P)-bd_dom_sf"/>
</dbReference>
<dbReference type="CDD" id="cd05243">
    <property type="entry name" value="SDR_a5"/>
    <property type="match status" value="1"/>
</dbReference>
<dbReference type="PANTHER" id="PTHR15020:SF50">
    <property type="entry name" value="UPF0659 PROTEIN YMR090W"/>
    <property type="match status" value="1"/>
</dbReference>
<evidence type="ECO:0000313" key="2">
    <source>
        <dbReference type="EMBL" id="MFD1398293.1"/>
    </source>
</evidence>
<keyword evidence="3" id="KW-1185">Reference proteome</keyword>
<dbReference type="PANTHER" id="PTHR15020">
    <property type="entry name" value="FLAVIN REDUCTASE-RELATED"/>
    <property type="match status" value="1"/>
</dbReference>